<dbReference type="RefSeq" id="WP_389358234.1">
    <property type="nucleotide sequence ID" value="NZ_JBIACK010000001.1"/>
</dbReference>
<evidence type="ECO:0000313" key="2">
    <source>
        <dbReference type="Proteomes" id="UP001601059"/>
    </source>
</evidence>
<gene>
    <name evidence="1" type="ORF">ACFYKX_03900</name>
</gene>
<sequence length="61" mass="6645">MAHEGKKLIPGLGTLVKIQPDEVSFQIEHQADSTATTLPELVADFNELLAKLQATGIMKKQ</sequence>
<proteinExistence type="predicted"/>
<protein>
    <recommendedName>
        <fullName evidence="3">Head fiber protein</fullName>
    </recommendedName>
</protein>
<dbReference type="Gene3D" id="6.10.140.1630">
    <property type="match status" value="1"/>
</dbReference>
<dbReference type="Proteomes" id="UP001601059">
    <property type="component" value="Unassembled WGS sequence"/>
</dbReference>
<dbReference type="EMBL" id="JBIACK010000001">
    <property type="protein sequence ID" value="MFE8699763.1"/>
    <property type="molecule type" value="Genomic_DNA"/>
</dbReference>
<evidence type="ECO:0000313" key="1">
    <source>
        <dbReference type="EMBL" id="MFE8699763.1"/>
    </source>
</evidence>
<evidence type="ECO:0008006" key="3">
    <source>
        <dbReference type="Google" id="ProtNLM"/>
    </source>
</evidence>
<comment type="caution">
    <text evidence="1">The sequence shown here is derived from an EMBL/GenBank/DDBJ whole genome shotgun (WGS) entry which is preliminary data.</text>
</comment>
<name>A0ABW6K6E9_9BACI</name>
<accession>A0ABW6K6E9</accession>
<organism evidence="1 2">
    <name type="scientific">Cytobacillus spartinae</name>
    <dbReference type="NCBI Taxonomy" id="3299023"/>
    <lineage>
        <taxon>Bacteria</taxon>
        <taxon>Bacillati</taxon>
        <taxon>Bacillota</taxon>
        <taxon>Bacilli</taxon>
        <taxon>Bacillales</taxon>
        <taxon>Bacillaceae</taxon>
        <taxon>Cytobacillus</taxon>
    </lineage>
</organism>
<reference evidence="1 2" key="1">
    <citation type="submission" date="2024-08" db="EMBL/GenBank/DDBJ databases">
        <title>Two novel Cytobacillus novel species.</title>
        <authorList>
            <person name="Liu G."/>
        </authorList>
    </citation>
    <scope>NUCLEOTIDE SEQUENCE [LARGE SCALE GENOMIC DNA]</scope>
    <source>
        <strain evidence="1 2">FJAT-54145</strain>
    </source>
</reference>
<keyword evidence="2" id="KW-1185">Reference proteome</keyword>